<reference evidence="2 3" key="1">
    <citation type="submission" date="2020-04" db="EMBL/GenBank/DDBJ databases">
        <title>Metagenomic profiling of ammonia- and methane-oxidizing microorganisms in a Dutch drinking water treatment plant.</title>
        <authorList>
            <person name="Poghosyan L."/>
            <person name="Leucker S."/>
        </authorList>
    </citation>
    <scope>NUCLEOTIDE SEQUENCE [LARGE SCALE GENOMIC DNA]</scope>
    <source>
        <strain evidence="2">S-RSF-IL-03</strain>
    </source>
</reference>
<evidence type="ECO:0000313" key="3">
    <source>
        <dbReference type="Proteomes" id="UP000580839"/>
    </source>
</evidence>
<evidence type="ECO:0000313" key="2">
    <source>
        <dbReference type="EMBL" id="NOT35657.1"/>
    </source>
</evidence>
<protein>
    <submittedName>
        <fullName evidence="2">DUF4384 domain-containing protein</fullName>
    </submittedName>
</protein>
<proteinExistence type="predicted"/>
<sequence>MRSDHVAWRERVLAYEESDASERAAIDTHLSECANCRTMLQALRDRESRAFSTGQLPVEPLELIGADAEAEQLSANRLVELLAPPIERQRFRPASQASNGARTPRRLPRWVWLVPAAAAAALAVVFMAGPGRERHSIPRIESLAVAHASLMRGANAAEFHTGDAFHLRFRLTAPGTPIVFALDEAGTAELLYPAIGVPARRFAAGDVVLPDSVSAEIWTLSDPPGRETFLAGALRDPAPDLTSLQAELARSTGAATDRAARLHAARDLLERHADSVSEITVSHAEPRDR</sequence>
<gene>
    <name evidence="2" type="ORF">HOP12_16070</name>
</gene>
<accession>A0A849SRM3</accession>
<feature type="transmembrane region" description="Helical" evidence="1">
    <location>
        <begin position="110"/>
        <end position="129"/>
    </location>
</feature>
<dbReference type="EMBL" id="JABFRW010000209">
    <property type="protein sequence ID" value="NOT35657.1"/>
    <property type="molecule type" value="Genomic_DNA"/>
</dbReference>
<dbReference type="Proteomes" id="UP000580839">
    <property type="component" value="Unassembled WGS sequence"/>
</dbReference>
<keyword evidence="1" id="KW-0812">Transmembrane</keyword>
<keyword evidence="1" id="KW-0472">Membrane</keyword>
<name>A0A849SRM3_UNCEI</name>
<keyword evidence="1" id="KW-1133">Transmembrane helix</keyword>
<organism evidence="2 3">
    <name type="scientific">Eiseniibacteriota bacterium</name>
    <dbReference type="NCBI Taxonomy" id="2212470"/>
    <lineage>
        <taxon>Bacteria</taxon>
        <taxon>Candidatus Eiseniibacteriota</taxon>
    </lineage>
</organism>
<evidence type="ECO:0000256" key="1">
    <source>
        <dbReference type="SAM" id="Phobius"/>
    </source>
</evidence>
<comment type="caution">
    <text evidence="2">The sequence shown here is derived from an EMBL/GenBank/DDBJ whole genome shotgun (WGS) entry which is preliminary data.</text>
</comment>
<dbReference type="AlphaFoldDB" id="A0A849SRM3"/>